<evidence type="ECO:0000313" key="2">
    <source>
        <dbReference type="Proteomes" id="UP001651158"/>
    </source>
</evidence>
<comment type="caution">
    <text evidence="1">The sequence shown here is derived from an EMBL/GenBank/DDBJ whole genome shotgun (WGS) entry which is preliminary data.</text>
</comment>
<sequence>MSSILLLRGKSLRAKQSESPNSSTASISRTRLRRSSVLSPTFFKASGVIGWDVRHGSRKVTVALDLSNFSVLLDGMPVRDPQYHFLIPQCQGKRGHLRISFATTFEPYTHPCVVELKATLGSDFCLDPDILPSEATTPLKLVNLTNLGLSFDHWLLSTSTLM</sequence>
<proteinExistence type="predicted"/>
<name>A0ABR4QPR7_9CEST</name>
<dbReference type="EMBL" id="JAKROA010000001">
    <property type="protein sequence ID" value="KAL5111635.1"/>
    <property type="molecule type" value="Genomic_DNA"/>
</dbReference>
<keyword evidence="2" id="KW-1185">Reference proteome</keyword>
<gene>
    <name evidence="1" type="ORF">TcWFU_002756</name>
</gene>
<dbReference type="Proteomes" id="UP001651158">
    <property type="component" value="Unassembled WGS sequence"/>
</dbReference>
<protein>
    <submittedName>
        <fullName evidence="1">Uncharacterized protein</fullName>
    </submittedName>
</protein>
<organism evidence="1 2">
    <name type="scientific">Taenia crassiceps</name>
    <dbReference type="NCBI Taxonomy" id="6207"/>
    <lineage>
        <taxon>Eukaryota</taxon>
        <taxon>Metazoa</taxon>
        <taxon>Spiralia</taxon>
        <taxon>Lophotrochozoa</taxon>
        <taxon>Platyhelminthes</taxon>
        <taxon>Cestoda</taxon>
        <taxon>Eucestoda</taxon>
        <taxon>Cyclophyllidea</taxon>
        <taxon>Taeniidae</taxon>
        <taxon>Taenia</taxon>
    </lineage>
</organism>
<accession>A0ABR4QPR7</accession>
<reference evidence="1 2" key="1">
    <citation type="journal article" date="2022" name="Front. Cell. Infect. Microbiol.">
        <title>The Genomes of Two Strains of Taenia crassiceps the Animal Model for the Study of Human Cysticercosis.</title>
        <authorList>
            <person name="Bobes R.J."/>
            <person name="Estrada K."/>
            <person name="Rios-Valencia D.G."/>
            <person name="Calderon-Gallegos A."/>
            <person name="de la Torre P."/>
            <person name="Carrero J.C."/>
            <person name="Sanchez-Flores A."/>
            <person name="Laclette J.P."/>
        </authorList>
    </citation>
    <scope>NUCLEOTIDE SEQUENCE [LARGE SCALE GENOMIC DNA]</scope>
    <source>
        <strain evidence="1">WFUcys</strain>
    </source>
</reference>
<evidence type="ECO:0000313" key="1">
    <source>
        <dbReference type="EMBL" id="KAL5111635.1"/>
    </source>
</evidence>